<name>A0A7W9MSG0_9ACTN</name>
<evidence type="ECO:0000313" key="1">
    <source>
        <dbReference type="EMBL" id="MBB5834691.1"/>
    </source>
</evidence>
<comment type="caution">
    <text evidence="1">The sequence shown here is derived from an EMBL/GenBank/DDBJ whole genome shotgun (WGS) entry which is preliminary data.</text>
</comment>
<dbReference type="EMBL" id="JACHMY010000001">
    <property type="protein sequence ID" value="MBB5834691.1"/>
    <property type="molecule type" value="Genomic_DNA"/>
</dbReference>
<evidence type="ECO:0000313" key="2">
    <source>
        <dbReference type="Proteomes" id="UP000549971"/>
    </source>
</evidence>
<protein>
    <recommendedName>
        <fullName evidence="3">Aminoglycoside phosphotransferase</fullName>
    </recommendedName>
</protein>
<accession>A0A7W9MSG0</accession>
<dbReference type="SUPFAM" id="SSF56112">
    <property type="entry name" value="Protein kinase-like (PK-like)"/>
    <property type="match status" value="1"/>
</dbReference>
<proteinExistence type="predicted"/>
<evidence type="ECO:0008006" key="3">
    <source>
        <dbReference type="Google" id="ProtNLM"/>
    </source>
</evidence>
<keyword evidence="2" id="KW-1185">Reference proteome</keyword>
<organism evidence="1 2">
    <name type="scientific">Kribbella italica</name>
    <dbReference type="NCBI Taxonomy" id="1540520"/>
    <lineage>
        <taxon>Bacteria</taxon>
        <taxon>Bacillati</taxon>
        <taxon>Actinomycetota</taxon>
        <taxon>Actinomycetes</taxon>
        <taxon>Propionibacteriales</taxon>
        <taxon>Kribbellaceae</taxon>
        <taxon>Kribbella</taxon>
    </lineage>
</organism>
<dbReference type="Gene3D" id="3.90.1200.10">
    <property type="match status" value="1"/>
</dbReference>
<dbReference type="AlphaFoldDB" id="A0A7W9MSG0"/>
<dbReference type="RefSeq" id="WP_184794423.1">
    <property type="nucleotide sequence ID" value="NZ_JACHMY010000001.1"/>
</dbReference>
<reference evidence="1 2" key="1">
    <citation type="submission" date="2020-08" db="EMBL/GenBank/DDBJ databases">
        <title>Sequencing the genomes of 1000 actinobacteria strains.</title>
        <authorList>
            <person name="Klenk H.-P."/>
        </authorList>
    </citation>
    <scope>NUCLEOTIDE SEQUENCE [LARGE SCALE GENOMIC DNA]</scope>
    <source>
        <strain evidence="1 2">DSM 28967</strain>
    </source>
</reference>
<sequence>MSGPPVVDYTATSARPGWDTLPAALQHALAVALGTEIAEAGRPVGSGFTGGFAAPVTLADVRELFVKAAPDTLHAYGAYQREAEIVPQLPDAVRVPAIVATATAELPATTTQAPAIVATTAAEPPATTTQAPAIVATTAAEPPATAQVPAPARESAPAASTTKWFAVASERIPGRMPGSPWTVADFAAVTSACETMADALTPTPLAGLDVLVADIASGGWPIDLPDQIRSGDRPLPPGFQPWLPDVLHELTDLIALYPEALAGDTAMHSDLRPDNLLIDPAGTCWTVDWNWLSLGPRWFDWSCLLPIAQYEGIDTQAAITSSPLTADVPADHLDCGAAVIAAYMLHDLDTPPPAGCTPELRRHQRLYAWTFLDWLAMRRGWSS</sequence>
<dbReference type="InterPro" id="IPR011009">
    <property type="entry name" value="Kinase-like_dom_sf"/>
</dbReference>
<gene>
    <name evidence="1" type="ORF">HDA39_001425</name>
</gene>
<dbReference type="Proteomes" id="UP000549971">
    <property type="component" value="Unassembled WGS sequence"/>
</dbReference>